<proteinExistence type="predicted"/>
<dbReference type="AlphaFoldDB" id="B8G3V3"/>
<dbReference type="Pfam" id="PF14361">
    <property type="entry name" value="RsbRD_N"/>
    <property type="match status" value="1"/>
</dbReference>
<dbReference type="CDD" id="cd07041">
    <property type="entry name" value="STAS_RsbR_RsbS_like"/>
    <property type="match status" value="1"/>
</dbReference>
<sequence length="291" mass="31828">MPKILADIAAFNEARLPTIAEIFTDRLRAQQANYAAMDRAALLQAVTTSLQTLWHAVATEDVQPFLAHARAIGEARAASGFIAGDMFAALNELRHVAWDTIEAYDRDRKVVTVSHVRRVEDILQAFGQTLLTSFSQVYREVQAQIHDQADRIAAQQQTIRELSTPILPLYEGILVLPLVGAIDSFRAGQIMERLLTAIAERQSDIVIIDITGVPVIDTAVANYLLQTARAAQLIGTQVILVGIGPEIAQTMVQLGVDLSNIIIGASLQNGLELALSRIGRAIKPSMERYLI</sequence>
<accession>B8G3V3</accession>
<evidence type="ECO:0000313" key="2">
    <source>
        <dbReference type="EMBL" id="ACL25355.1"/>
    </source>
</evidence>
<dbReference type="InterPro" id="IPR036513">
    <property type="entry name" value="STAS_dom_sf"/>
</dbReference>
<dbReference type="PANTHER" id="PTHR33745:SF1">
    <property type="entry name" value="RSBT ANTAGONIST PROTEIN RSBS"/>
    <property type="match status" value="1"/>
</dbReference>
<dbReference type="PANTHER" id="PTHR33745">
    <property type="entry name" value="RSBT ANTAGONIST PROTEIN RSBS-RELATED"/>
    <property type="match status" value="1"/>
</dbReference>
<dbReference type="InterPro" id="IPR002645">
    <property type="entry name" value="STAS_dom"/>
</dbReference>
<organism evidence="2 3">
    <name type="scientific">Chloroflexus aggregans (strain MD-66 / DSM 9485)</name>
    <dbReference type="NCBI Taxonomy" id="326427"/>
    <lineage>
        <taxon>Bacteria</taxon>
        <taxon>Bacillati</taxon>
        <taxon>Chloroflexota</taxon>
        <taxon>Chloroflexia</taxon>
        <taxon>Chloroflexales</taxon>
        <taxon>Chloroflexineae</taxon>
        <taxon>Chloroflexaceae</taxon>
        <taxon>Chloroflexus</taxon>
    </lineage>
</organism>
<dbReference type="EMBL" id="CP001337">
    <property type="protein sequence ID" value="ACL25355.1"/>
    <property type="molecule type" value="Genomic_DNA"/>
</dbReference>
<name>B8G3V3_CHLAD</name>
<dbReference type="OrthoDB" id="148669at2"/>
<dbReference type="InterPro" id="IPR025751">
    <property type="entry name" value="RsbRD_N_dom"/>
</dbReference>
<feature type="domain" description="STAS" evidence="1">
    <location>
        <begin position="163"/>
        <end position="274"/>
    </location>
</feature>
<dbReference type="Proteomes" id="UP000002508">
    <property type="component" value="Chromosome"/>
</dbReference>
<reference evidence="2" key="1">
    <citation type="submission" date="2008-12" db="EMBL/GenBank/DDBJ databases">
        <title>Complete sequence of Chloroflexus aggregans DSM 9485.</title>
        <authorList>
            <consortium name="US DOE Joint Genome Institute"/>
            <person name="Lucas S."/>
            <person name="Copeland A."/>
            <person name="Lapidus A."/>
            <person name="Glavina del Rio T."/>
            <person name="Dalin E."/>
            <person name="Tice H."/>
            <person name="Pitluck S."/>
            <person name="Foster B."/>
            <person name="Larimer F."/>
            <person name="Land M."/>
            <person name="Hauser L."/>
            <person name="Kyrpides N."/>
            <person name="Mikhailova N."/>
            <person name="Bryant D."/>
            <person name="Richardson P."/>
        </authorList>
    </citation>
    <scope>NUCLEOTIDE SEQUENCE</scope>
    <source>
        <strain evidence="2">DSM 9485</strain>
    </source>
</reference>
<evidence type="ECO:0000259" key="1">
    <source>
        <dbReference type="PROSITE" id="PS50801"/>
    </source>
</evidence>
<dbReference type="Gene3D" id="3.30.750.24">
    <property type="entry name" value="STAS domain"/>
    <property type="match status" value="1"/>
</dbReference>
<dbReference type="KEGG" id="cag:Cagg_2483"/>
<dbReference type="eggNOG" id="COG1366">
    <property type="taxonomic scope" value="Bacteria"/>
</dbReference>
<gene>
    <name evidence="2" type="ordered locus">Cagg_2483</name>
</gene>
<dbReference type="STRING" id="326427.Cagg_2483"/>
<dbReference type="SUPFAM" id="SSF52091">
    <property type="entry name" value="SpoIIaa-like"/>
    <property type="match status" value="1"/>
</dbReference>
<dbReference type="PROSITE" id="PS50801">
    <property type="entry name" value="STAS"/>
    <property type="match status" value="1"/>
</dbReference>
<dbReference type="Pfam" id="PF01740">
    <property type="entry name" value="STAS"/>
    <property type="match status" value="1"/>
</dbReference>
<dbReference type="RefSeq" id="WP_015941213.1">
    <property type="nucleotide sequence ID" value="NC_011831.1"/>
</dbReference>
<protein>
    <submittedName>
        <fullName evidence="2">Anti-sigma-factor antagonist</fullName>
    </submittedName>
</protein>
<dbReference type="InterPro" id="IPR051932">
    <property type="entry name" value="Bact_StressResp_Reg"/>
</dbReference>
<dbReference type="HOGENOM" id="CLU_026775_0_0_0"/>
<evidence type="ECO:0000313" key="3">
    <source>
        <dbReference type="Proteomes" id="UP000002508"/>
    </source>
</evidence>
<keyword evidence="3" id="KW-1185">Reference proteome</keyword>